<dbReference type="InterPro" id="IPR012340">
    <property type="entry name" value="NA-bd_OB-fold"/>
</dbReference>
<evidence type="ECO:0000256" key="1">
    <source>
        <dbReference type="SAM" id="MobiDB-lite"/>
    </source>
</evidence>
<evidence type="ECO:0000313" key="2">
    <source>
        <dbReference type="EMBL" id="KFK35987.1"/>
    </source>
</evidence>
<gene>
    <name evidence="2" type="ordered locus">AALP_Aa4g063400</name>
</gene>
<dbReference type="OMA" id="WGNIAEN"/>
<dbReference type="InterPro" id="IPR047192">
    <property type="entry name" value="Euk_RPA1_DBD_C"/>
</dbReference>
<dbReference type="EMBL" id="CM002872">
    <property type="protein sequence ID" value="KFK35987.1"/>
    <property type="molecule type" value="Genomic_DNA"/>
</dbReference>
<feature type="region of interest" description="Disordered" evidence="1">
    <location>
        <begin position="356"/>
        <end position="419"/>
    </location>
</feature>
<dbReference type="SUPFAM" id="SSF50249">
    <property type="entry name" value="Nucleic acid-binding proteins"/>
    <property type="match status" value="2"/>
</dbReference>
<protein>
    <submittedName>
        <fullName evidence="2">Uncharacterized protein</fullName>
    </submittedName>
</protein>
<dbReference type="PANTHER" id="PTHR47165:SF4">
    <property type="entry name" value="OS03G0429900 PROTEIN"/>
    <property type="match status" value="1"/>
</dbReference>
<sequence length="419" mass="46457">MVKVPEGAENIAQQKFRTRNFNDFSAIADAETHLFDVIGHIRHVTGDNLRTHTPGSNPIEVVGNGAKNHVFLHLLMTDGETVRVYLWGNIAENFRQRWNESAVRPIALLITTVNPKTLGGAVNLSSTSASRLFFDKDDAEIEKFLAWLSTGSVPPITPSSSAITKLETLTINELHQFLQHETPQTASFYCFATILDMLDQYGWNYISCSGCKTKLAKTETSLYCTTCKKTNNIGLLRYRFEIAVRDGNNDGATFVVFDGDGIKLAGRRAADLLNEPHQADPDNGNGRITTPLPESLKNIVGRTCKFQITVKPYNFTATRQTFTVSRIVDEAAEMQPLEELNNVEEVKEEDDIVEQNNVEHNNVEEVKEKDDIADKKGKGRCPTADDTDAEAKTAFVAGPPMPTPDSTAKPKDKRPRLGT</sequence>
<evidence type="ECO:0000313" key="3">
    <source>
        <dbReference type="Proteomes" id="UP000029120"/>
    </source>
</evidence>
<dbReference type="eggNOG" id="KOG0987">
    <property type="taxonomic scope" value="Eukaryota"/>
</dbReference>
<feature type="compositionally biased region" description="Basic and acidic residues" evidence="1">
    <location>
        <begin position="361"/>
        <end position="376"/>
    </location>
</feature>
<name>A0A087H1I5_ARAAL</name>
<proteinExistence type="predicted"/>
<dbReference type="eggNOG" id="KOG0851">
    <property type="taxonomic scope" value="Eukaryota"/>
</dbReference>
<dbReference type="OrthoDB" id="1113238at2759"/>
<organism evidence="2 3">
    <name type="scientific">Arabis alpina</name>
    <name type="common">Alpine rock-cress</name>
    <dbReference type="NCBI Taxonomy" id="50452"/>
    <lineage>
        <taxon>Eukaryota</taxon>
        <taxon>Viridiplantae</taxon>
        <taxon>Streptophyta</taxon>
        <taxon>Embryophyta</taxon>
        <taxon>Tracheophyta</taxon>
        <taxon>Spermatophyta</taxon>
        <taxon>Magnoliopsida</taxon>
        <taxon>eudicotyledons</taxon>
        <taxon>Gunneridae</taxon>
        <taxon>Pentapetalae</taxon>
        <taxon>rosids</taxon>
        <taxon>malvids</taxon>
        <taxon>Brassicales</taxon>
        <taxon>Brassicaceae</taxon>
        <taxon>Arabideae</taxon>
        <taxon>Arabis</taxon>
    </lineage>
</organism>
<reference evidence="3" key="1">
    <citation type="journal article" date="2015" name="Nat. Plants">
        <title>Genome expansion of Arabis alpina linked with retrotransposition and reduced symmetric DNA methylation.</title>
        <authorList>
            <person name="Willing E.M."/>
            <person name="Rawat V."/>
            <person name="Mandakova T."/>
            <person name="Maumus F."/>
            <person name="James G.V."/>
            <person name="Nordstroem K.J."/>
            <person name="Becker C."/>
            <person name="Warthmann N."/>
            <person name="Chica C."/>
            <person name="Szarzynska B."/>
            <person name="Zytnicki M."/>
            <person name="Albani M.C."/>
            <person name="Kiefer C."/>
            <person name="Bergonzi S."/>
            <person name="Castaings L."/>
            <person name="Mateos J.L."/>
            <person name="Berns M.C."/>
            <person name="Bujdoso N."/>
            <person name="Piofczyk T."/>
            <person name="de Lorenzo L."/>
            <person name="Barrero-Sicilia C."/>
            <person name="Mateos I."/>
            <person name="Piednoel M."/>
            <person name="Hagmann J."/>
            <person name="Chen-Min-Tao R."/>
            <person name="Iglesias-Fernandez R."/>
            <person name="Schuster S.C."/>
            <person name="Alonso-Blanco C."/>
            <person name="Roudier F."/>
            <person name="Carbonero P."/>
            <person name="Paz-Ares J."/>
            <person name="Davis S.J."/>
            <person name="Pecinka A."/>
            <person name="Quesneville H."/>
            <person name="Colot V."/>
            <person name="Lysak M.A."/>
            <person name="Weigel D."/>
            <person name="Coupland G."/>
            <person name="Schneeberger K."/>
        </authorList>
    </citation>
    <scope>NUCLEOTIDE SEQUENCE [LARGE SCALE GENOMIC DNA]</scope>
    <source>
        <strain evidence="3">cv. Pajares</strain>
    </source>
</reference>
<dbReference type="CDD" id="cd04476">
    <property type="entry name" value="RPA1_DBD_C"/>
    <property type="match status" value="1"/>
</dbReference>
<dbReference type="PANTHER" id="PTHR47165">
    <property type="entry name" value="OS03G0429900 PROTEIN"/>
    <property type="match status" value="1"/>
</dbReference>
<dbReference type="AlphaFoldDB" id="A0A087H1I5"/>
<dbReference type="Gramene" id="KFK35987">
    <property type="protein sequence ID" value="KFK35987"/>
    <property type="gene ID" value="AALP_AA4G063400"/>
</dbReference>
<accession>A0A087H1I5</accession>
<dbReference type="Gene3D" id="2.40.50.140">
    <property type="entry name" value="Nucleic acid-binding proteins"/>
    <property type="match status" value="2"/>
</dbReference>
<dbReference type="Proteomes" id="UP000029120">
    <property type="component" value="Chromosome 4"/>
</dbReference>
<keyword evidence="3" id="KW-1185">Reference proteome</keyword>